<feature type="region of interest" description="Disordered" evidence="9">
    <location>
        <begin position="566"/>
        <end position="590"/>
    </location>
</feature>
<organism evidence="11 12">
    <name type="scientific">Trypanosoma cruzi</name>
    <dbReference type="NCBI Taxonomy" id="5693"/>
    <lineage>
        <taxon>Eukaryota</taxon>
        <taxon>Discoba</taxon>
        <taxon>Euglenozoa</taxon>
        <taxon>Kinetoplastea</taxon>
        <taxon>Metakinetoplastina</taxon>
        <taxon>Trypanosomatida</taxon>
        <taxon>Trypanosomatidae</taxon>
        <taxon>Trypanosoma</taxon>
        <taxon>Schizotrypanum</taxon>
    </lineage>
</organism>
<evidence type="ECO:0000256" key="1">
    <source>
        <dbReference type="ARBA" id="ARBA00001326"/>
    </source>
</evidence>
<dbReference type="VEuPathDB" id="TriTrypDB:Tc_MARK_642"/>
<evidence type="ECO:0000259" key="10">
    <source>
        <dbReference type="Pfam" id="PF01937"/>
    </source>
</evidence>
<dbReference type="VEuPathDB" id="TriTrypDB:TcCLB.506825.210"/>
<dbReference type="VEuPathDB" id="TriTrypDB:TcCLB.508175.110"/>
<dbReference type="InterPro" id="IPR039763">
    <property type="entry name" value="ARMT1"/>
</dbReference>
<comment type="cofactor">
    <cofactor evidence="2">
        <name>Mn(2+)</name>
        <dbReference type="ChEBI" id="CHEBI:29035"/>
    </cofactor>
</comment>
<dbReference type="InterPro" id="IPR036412">
    <property type="entry name" value="HAD-like_sf"/>
</dbReference>
<sequence length="920" mass="103484">MSVSAGCSGRQSFLVVFDLDHTLVDCNTDEVVPEHLGRGEFQRSLMGAEKPMQSTNLVDTVLAPFSREQLGDAVEKSVIMDDGMPDVFRFLLFLQQKQQKSASVEAVANAVHVEIAIASDANLLFIEKVIEHHIPFARHAISQIHSNSFHDVIDGGELRRCRIGWYESAGHNCPCCNLSKRPNMCKSRIIARLLHASRLVDPTVIFIGDGANDFCPVLNLLRPRDYLFARRGFPIHRLLSDEQSAVGGCCRIDLWLNASELLQSFKRAMSPAERLPTLVRLRDAGPREFRTVTLRQRIPEIIERTLKDNEEHTTAEGRRLLRALVEATRNNAAVAPLPGQQFVPPWLQGYAFLPEFDTDVHILNEQRQRQQQEVNDAVIAPRWGQVPWLQGEIYFYHLFVQYMMLAEGGGCKNGETAADEWVPNLVTPYAICSPIGTHDCPFATHAVMAAGGATPFQSFDPSFLAKDGSTFASDGVVVQEGRIRYRDIAAGDCIAPLHGYFQPYRDFFMREKRDVLHNFLKLKICPMLACVPWEADGSFVPVLLRWMLWGNGVDLSMFTLDQLRESHSKGEAGPGDKTGRGDEGAMEGTEGSAQIDVNALRVAEARAAMGQDDRIVGNQLEKLARLVCLIVQTESKETVTIPQTIDIVMDNFGVECVADIIFSLWVLQHHPLLRVSLHVKSMPYYVSDVTPPDIALLIQEMEDCARQEPALATRLMPFVRLVHEALSNGRLRIDADAVWTQPSEYRELPPHVCNRFFYTRRVLSEAELRKRQEERQSSLFSYSDCSRYTAHSALVIFKGDLNFRRLVGDRHWDRRGFLSTLSPDEREASAVSKLLLADTPRVESGRHPQEGEEETDEVISFQRILSSYWPVHAVPVCAIRTIKSELSIGVKTARQNELDRTDPTWRVSGRYGVILLAAEC</sequence>
<protein>
    <recommendedName>
        <fullName evidence="10">Damage-control phosphatase ARMT1-like metal-binding domain-containing protein</fullName>
    </recommendedName>
</protein>
<comment type="catalytic activity">
    <reaction evidence="8">
        <text>beta-D-fructose 6-phosphate = dihydroxyacetone + D-glyceraldehyde 3-phosphate</text>
        <dbReference type="Rhea" id="RHEA:28002"/>
        <dbReference type="ChEBI" id="CHEBI:16016"/>
        <dbReference type="ChEBI" id="CHEBI:57634"/>
        <dbReference type="ChEBI" id="CHEBI:59776"/>
    </reaction>
</comment>
<dbReference type="VEuPathDB" id="TriTrypDB:TCDM_01839"/>
<evidence type="ECO:0000256" key="3">
    <source>
        <dbReference type="ARBA" id="ARBA00001967"/>
    </source>
</evidence>
<dbReference type="InterPro" id="IPR002791">
    <property type="entry name" value="ARMT1-like_metal-bd"/>
</dbReference>
<dbReference type="Gene3D" id="3.40.50.1000">
    <property type="entry name" value="HAD superfamily/HAD-like"/>
    <property type="match status" value="1"/>
</dbReference>
<feature type="domain" description="Damage-control phosphatase ARMT1-like metal-binding" evidence="10">
    <location>
        <begin position="606"/>
        <end position="891"/>
    </location>
</feature>
<accession>A0A2V2VAW7</accession>
<dbReference type="VEuPathDB" id="TriTrypDB:C4B63_30g193"/>
<dbReference type="VEuPathDB" id="TriTrypDB:C3747_54g163"/>
<dbReference type="InterPro" id="IPR036075">
    <property type="entry name" value="ARMT-1-like_metal-bd_sf"/>
</dbReference>
<dbReference type="InterPro" id="IPR016965">
    <property type="entry name" value="Pase_PHOSPHO-typ"/>
</dbReference>
<evidence type="ECO:0000256" key="7">
    <source>
        <dbReference type="ARBA" id="ARBA00023211"/>
    </source>
</evidence>
<dbReference type="VEuPathDB" id="TriTrypDB:BCY84_16468"/>
<dbReference type="GO" id="GO:0005634">
    <property type="term" value="C:nucleus"/>
    <property type="evidence" value="ECO:0007669"/>
    <property type="project" value="TreeGrafter"/>
</dbReference>
<reference evidence="11 12" key="1">
    <citation type="journal article" date="2018" name="Microb. Genom.">
        <title>Expanding an expanded genome: long-read sequencing of Trypanosoma cruzi.</title>
        <authorList>
            <person name="Berna L."/>
            <person name="Rodriguez M."/>
            <person name="Chiribao M.L."/>
            <person name="Parodi-Talice A."/>
            <person name="Pita S."/>
            <person name="Rijo G."/>
            <person name="Alvarez-Valin F."/>
            <person name="Robello C."/>
        </authorList>
    </citation>
    <scope>NUCLEOTIDE SEQUENCE [LARGE SCALE GENOMIC DNA]</scope>
    <source>
        <strain evidence="11 12">Dm28c</strain>
    </source>
</reference>
<dbReference type="SUPFAM" id="SSF56784">
    <property type="entry name" value="HAD-like"/>
    <property type="match status" value="1"/>
</dbReference>
<evidence type="ECO:0000313" key="11">
    <source>
        <dbReference type="EMBL" id="PWU93655.1"/>
    </source>
</evidence>
<dbReference type="VEuPathDB" id="TriTrypDB:TcBrA4_0088230"/>
<comment type="cofactor">
    <cofactor evidence="3">
        <name>Ni(2+)</name>
        <dbReference type="ChEBI" id="CHEBI:49786"/>
    </cofactor>
</comment>
<proteinExistence type="inferred from homology"/>
<dbReference type="VEuPathDB" id="TriTrypDB:TcG_01624"/>
<evidence type="ECO:0000313" key="12">
    <source>
        <dbReference type="Proteomes" id="UP000246121"/>
    </source>
</evidence>
<dbReference type="PANTHER" id="PTHR12260">
    <property type="entry name" value="DAMAGE-CONTROL PHOSPHATASE ARMT1"/>
    <property type="match status" value="1"/>
</dbReference>
<dbReference type="PANTHER" id="PTHR12260:SF6">
    <property type="entry name" value="DAMAGE-CONTROL PHOSPHATASE ARMT1"/>
    <property type="match status" value="1"/>
</dbReference>
<dbReference type="VEuPathDB" id="TriTrypDB:TcCL_ESM02277"/>
<gene>
    <name evidence="11" type="ORF">C4B63_30g193</name>
</gene>
<dbReference type="Proteomes" id="UP000246121">
    <property type="component" value="Unassembled WGS sequence"/>
</dbReference>
<evidence type="ECO:0000256" key="6">
    <source>
        <dbReference type="ARBA" id="ARBA00022801"/>
    </source>
</evidence>
<dbReference type="GO" id="GO:0046872">
    <property type="term" value="F:metal ion binding"/>
    <property type="evidence" value="ECO:0007669"/>
    <property type="project" value="UniProtKB-KW"/>
</dbReference>
<evidence type="ECO:0000256" key="8">
    <source>
        <dbReference type="ARBA" id="ARBA00048809"/>
    </source>
</evidence>
<dbReference type="AlphaFoldDB" id="A0A2V2VAW7"/>
<dbReference type="Pfam" id="PF06888">
    <property type="entry name" value="Put_Phosphatase"/>
    <property type="match status" value="1"/>
</dbReference>
<evidence type="ECO:0000256" key="4">
    <source>
        <dbReference type="ARBA" id="ARBA00009519"/>
    </source>
</evidence>
<comment type="caution">
    <text evidence="11">The sequence shown here is derived from an EMBL/GenBank/DDBJ whole genome shotgun (WGS) entry which is preliminary data.</text>
</comment>
<dbReference type="OrthoDB" id="10267182at2759"/>
<dbReference type="Gene3D" id="3.40.50.10880">
    <property type="entry name" value="Uncharacterised protein PF01937, DUF89, domain 3"/>
    <property type="match status" value="1"/>
</dbReference>
<evidence type="ECO:0000256" key="9">
    <source>
        <dbReference type="SAM" id="MobiDB-lite"/>
    </source>
</evidence>
<dbReference type="Pfam" id="PF01937">
    <property type="entry name" value="ARMT1-like_dom"/>
    <property type="match status" value="1"/>
</dbReference>
<dbReference type="GO" id="GO:0006974">
    <property type="term" value="P:DNA damage response"/>
    <property type="evidence" value="ECO:0007669"/>
    <property type="project" value="TreeGrafter"/>
</dbReference>
<dbReference type="EMBL" id="PRFA01000030">
    <property type="protein sequence ID" value="PWU93655.1"/>
    <property type="molecule type" value="Genomic_DNA"/>
</dbReference>
<keyword evidence="6" id="KW-0378">Hydrolase</keyword>
<keyword evidence="5" id="KW-0479">Metal-binding</keyword>
<dbReference type="VEuPathDB" id="TriTrypDB:TCSYLVIO_001832"/>
<comment type="catalytic activity">
    <reaction evidence="1">
        <text>beta-D-fructose 1-phosphate + H2O = D-fructose + phosphate</text>
        <dbReference type="Rhea" id="RHEA:35603"/>
        <dbReference type="ChEBI" id="CHEBI:15377"/>
        <dbReference type="ChEBI" id="CHEBI:37721"/>
        <dbReference type="ChEBI" id="CHEBI:43474"/>
        <dbReference type="ChEBI" id="CHEBI:138881"/>
    </reaction>
</comment>
<dbReference type="GO" id="GO:0016791">
    <property type="term" value="F:phosphatase activity"/>
    <property type="evidence" value="ECO:0007669"/>
    <property type="project" value="InterPro"/>
</dbReference>
<dbReference type="VEuPathDB" id="TriTrypDB:TcYC6_0046080"/>
<dbReference type="SUPFAM" id="SSF111321">
    <property type="entry name" value="AF1104-like"/>
    <property type="match status" value="1"/>
</dbReference>
<comment type="similarity">
    <text evidence="4">Belongs to the damage-control phosphatase family. Sugar phosphate phosphatase III subfamily.</text>
</comment>
<keyword evidence="7" id="KW-0464">Manganese</keyword>
<name>A0A2V2VAW7_TRYCR</name>
<evidence type="ECO:0000256" key="5">
    <source>
        <dbReference type="ARBA" id="ARBA00022723"/>
    </source>
</evidence>
<evidence type="ECO:0000256" key="2">
    <source>
        <dbReference type="ARBA" id="ARBA00001936"/>
    </source>
</evidence>
<dbReference type="InterPro" id="IPR023214">
    <property type="entry name" value="HAD_sf"/>
</dbReference>
<dbReference type="VEuPathDB" id="TriTrypDB:ECC02_005981"/>